<organism evidence="1 2">
    <name type="scientific">Symmachiella macrocystis</name>
    <dbReference type="NCBI Taxonomy" id="2527985"/>
    <lineage>
        <taxon>Bacteria</taxon>
        <taxon>Pseudomonadati</taxon>
        <taxon>Planctomycetota</taxon>
        <taxon>Planctomycetia</taxon>
        <taxon>Planctomycetales</taxon>
        <taxon>Planctomycetaceae</taxon>
        <taxon>Symmachiella</taxon>
    </lineage>
</organism>
<sequence>MLGSGTAAAVVNFSCTEFVLLDPAKMPCSFPGTDVMLPPMAKLPPAAELRSVNAAAFNRIDLNCNLSLDTYFLAP</sequence>
<reference evidence="1 2" key="1">
    <citation type="submission" date="2019-02" db="EMBL/GenBank/DDBJ databases">
        <title>Deep-cultivation of Planctomycetes and their phenomic and genomic characterization uncovers novel biology.</title>
        <authorList>
            <person name="Wiegand S."/>
            <person name="Jogler M."/>
            <person name="Boedeker C."/>
            <person name="Pinto D."/>
            <person name="Vollmers J."/>
            <person name="Rivas-Marin E."/>
            <person name="Kohn T."/>
            <person name="Peeters S.H."/>
            <person name="Heuer A."/>
            <person name="Rast P."/>
            <person name="Oberbeckmann S."/>
            <person name="Bunk B."/>
            <person name="Jeske O."/>
            <person name="Meyerdierks A."/>
            <person name="Storesund J.E."/>
            <person name="Kallscheuer N."/>
            <person name="Luecker S."/>
            <person name="Lage O.M."/>
            <person name="Pohl T."/>
            <person name="Merkel B.J."/>
            <person name="Hornburger P."/>
            <person name="Mueller R.-W."/>
            <person name="Bruemmer F."/>
            <person name="Labrenz M."/>
            <person name="Spormann A.M."/>
            <person name="Op Den Camp H."/>
            <person name="Overmann J."/>
            <person name="Amann R."/>
            <person name="Jetten M.S.M."/>
            <person name="Mascher T."/>
            <person name="Medema M.H."/>
            <person name="Devos D.P."/>
            <person name="Kaster A.-K."/>
            <person name="Ovreas L."/>
            <person name="Rohde M."/>
            <person name="Galperin M.Y."/>
            <person name="Jogler C."/>
        </authorList>
    </citation>
    <scope>NUCLEOTIDE SEQUENCE [LARGE SCALE GENOMIC DNA]</scope>
    <source>
        <strain evidence="1 2">CA54</strain>
    </source>
</reference>
<accession>A0A5C6BDS4</accession>
<dbReference type="Proteomes" id="UP000320735">
    <property type="component" value="Unassembled WGS sequence"/>
</dbReference>
<dbReference type="EMBL" id="SJPP01000002">
    <property type="protein sequence ID" value="TWU09436.1"/>
    <property type="molecule type" value="Genomic_DNA"/>
</dbReference>
<comment type="caution">
    <text evidence="1">The sequence shown here is derived from an EMBL/GenBank/DDBJ whole genome shotgun (WGS) entry which is preliminary data.</text>
</comment>
<name>A0A5C6BDS4_9PLAN</name>
<dbReference type="AlphaFoldDB" id="A0A5C6BDS4"/>
<gene>
    <name evidence="1" type="ORF">CA54_46780</name>
</gene>
<evidence type="ECO:0000313" key="2">
    <source>
        <dbReference type="Proteomes" id="UP000320735"/>
    </source>
</evidence>
<keyword evidence="2" id="KW-1185">Reference proteome</keyword>
<evidence type="ECO:0000313" key="1">
    <source>
        <dbReference type="EMBL" id="TWU09436.1"/>
    </source>
</evidence>
<proteinExistence type="predicted"/>
<protein>
    <submittedName>
        <fullName evidence="1">Uncharacterized protein</fullName>
    </submittedName>
</protein>